<dbReference type="Proteomes" id="UP000654918">
    <property type="component" value="Unassembled WGS sequence"/>
</dbReference>
<comment type="caution">
    <text evidence="3">The sequence shown here is derived from an EMBL/GenBank/DDBJ whole genome shotgun (WGS) entry which is preliminary data.</text>
</comment>
<dbReference type="EMBL" id="WIGO01000128">
    <property type="protein sequence ID" value="KAF6828037.1"/>
    <property type="molecule type" value="Genomic_DNA"/>
</dbReference>
<name>A0A8H6KAX9_9PEZI</name>
<feature type="region of interest" description="Disordered" evidence="1">
    <location>
        <begin position="23"/>
        <end position="45"/>
    </location>
</feature>
<gene>
    <name evidence="3" type="ORF">CPLU01_08745</name>
</gene>
<keyword evidence="2" id="KW-0732">Signal</keyword>
<reference evidence="3" key="1">
    <citation type="journal article" date="2020" name="Phytopathology">
        <title>Genome Sequence Resources of Colletotrichum truncatum, C. plurivorum, C. musicola, and C. sojae: Four Species Pathogenic to Soybean (Glycine max).</title>
        <authorList>
            <person name="Rogerio F."/>
            <person name="Boufleur T.R."/>
            <person name="Ciampi-Guillardi M."/>
            <person name="Sukno S.A."/>
            <person name="Thon M.R."/>
            <person name="Massola Junior N.S."/>
            <person name="Baroncelli R."/>
        </authorList>
    </citation>
    <scope>NUCLEOTIDE SEQUENCE</scope>
    <source>
        <strain evidence="3">LFN00145</strain>
    </source>
</reference>
<protein>
    <submittedName>
        <fullName evidence="3">Mold-specific M46 protein</fullName>
    </submittedName>
</protein>
<feature type="compositionally biased region" description="Polar residues" evidence="1">
    <location>
        <begin position="27"/>
        <end position="37"/>
    </location>
</feature>
<keyword evidence="4" id="KW-1185">Reference proteome</keyword>
<feature type="signal peptide" evidence="2">
    <location>
        <begin position="1"/>
        <end position="18"/>
    </location>
</feature>
<organism evidence="3 4">
    <name type="scientific">Colletotrichum plurivorum</name>
    <dbReference type="NCBI Taxonomy" id="2175906"/>
    <lineage>
        <taxon>Eukaryota</taxon>
        <taxon>Fungi</taxon>
        <taxon>Dikarya</taxon>
        <taxon>Ascomycota</taxon>
        <taxon>Pezizomycotina</taxon>
        <taxon>Sordariomycetes</taxon>
        <taxon>Hypocreomycetidae</taxon>
        <taxon>Glomerellales</taxon>
        <taxon>Glomerellaceae</taxon>
        <taxon>Colletotrichum</taxon>
        <taxon>Colletotrichum orchidearum species complex</taxon>
    </lineage>
</organism>
<accession>A0A8H6KAX9</accession>
<evidence type="ECO:0000313" key="3">
    <source>
        <dbReference type="EMBL" id="KAF6828037.1"/>
    </source>
</evidence>
<evidence type="ECO:0000256" key="2">
    <source>
        <dbReference type="SAM" id="SignalP"/>
    </source>
</evidence>
<evidence type="ECO:0000256" key="1">
    <source>
        <dbReference type="SAM" id="MobiDB-lite"/>
    </source>
</evidence>
<feature type="chain" id="PRO_5034106884" evidence="2">
    <location>
        <begin position="19"/>
        <end position="122"/>
    </location>
</feature>
<evidence type="ECO:0000313" key="4">
    <source>
        <dbReference type="Proteomes" id="UP000654918"/>
    </source>
</evidence>
<sequence length="122" mass="13047">MRFTTFLTALLLAATAHAGVAPHDPSASLSESHSDNPSIAELLDPRGEPVEKRACKENGCKCNSRGKQLTICGACVWTDTKMYAITTKRVDSHIYECSPGGKCCDYGYAKDCGTGSGRCIIN</sequence>
<proteinExistence type="predicted"/>
<dbReference type="AlphaFoldDB" id="A0A8H6KAX9"/>